<gene>
    <name evidence="1" type="ORF">LTRI10_LOCUS22159</name>
</gene>
<proteinExistence type="predicted"/>
<name>A0AAV2E465_9ROSI</name>
<dbReference type="EMBL" id="OZ034817">
    <property type="protein sequence ID" value="CAL1380733.1"/>
    <property type="molecule type" value="Genomic_DNA"/>
</dbReference>
<sequence length="123" mass="13758">MMITLKDIAILTNLPINGDVVCTDFHAPDKVGNMSGWQHLIWTATRLTVPEKGEHDEEGHPPYTKGQCSITWLIAAIKRKHNPDDESIPLTAESLNVDKEIYARVYLIGMISGVFFPKKNPTT</sequence>
<accession>A0AAV2E465</accession>
<reference evidence="1 2" key="1">
    <citation type="submission" date="2024-04" db="EMBL/GenBank/DDBJ databases">
        <authorList>
            <person name="Fracassetti M."/>
        </authorList>
    </citation>
    <scope>NUCLEOTIDE SEQUENCE [LARGE SCALE GENOMIC DNA]</scope>
</reference>
<evidence type="ECO:0000313" key="2">
    <source>
        <dbReference type="Proteomes" id="UP001497516"/>
    </source>
</evidence>
<keyword evidence="2" id="KW-1185">Reference proteome</keyword>
<organism evidence="1 2">
    <name type="scientific">Linum trigynum</name>
    <dbReference type="NCBI Taxonomy" id="586398"/>
    <lineage>
        <taxon>Eukaryota</taxon>
        <taxon>Viridiplantae</taxon>
        <taxon>Streptophyta</taxon>
        <taxon>Embryophyta</taxon>
        <taxon>Tracheophyta</taxon>
        <taxon>Spermatophyta</taxon>
        <taxon>Magnoliopsida</taxon>
        <taxon>eudicotyledons</taxon>
        <taxon>Gunneridae</taxon>
        <taxon>Pentapetalae</taxon>
        <taxon>rosids</taxon>
        <taxon>fabids</taxon>
        <taxon>Malpighiales</taxon>
        <taxon>Linaceae</taxon>
        <taxon>Linum</taxon>
    </lineage>
</organism>
<evidence type="ECO:0000313" key="1">
    <source>
        <dbReference type="EMBL" id="CAL1380733.1"/>
    </source>
</evidence>
<dbReference type="AlphaFoldDB" id="A0AAV2E465"/>
<protein>
    <submittedName>
        <fullName evidence="1">Uncharacterized protein</fullName>
    </submittedName>
</protein>
<dbReference type="Proteomes" id="UP001497516">
    <property type="component" value="Chromosome 4"/>
</dbReference>